<evidence type="ECO:0000313" key="2">
    <source>
        <dbReference type="Proteomes" id="UP000662857"/>
    </source>
</evidence>
<dbReference type="KEGG" id="nhy:JQS43_17440"/>
<dbReference type="Gene3D" id="3.40.50.150">
    <property type="entry name" value="Vaccinia Virus protein VP39"/>
    <property type="match status" value="1"/>
</dbReference>
<keyword evidence="2" id="KW-1185">Reference proteome</keyword>
<keyword evidence="1" id="KW-0489">Methyltransferase</keyword>
<dbReference type="PANTHER" id="PTHR44742">
    <property type="match status" value="1"/>
</dbReference>
<dbReference type="CDD" id="cd02440">
    <property type="entry name" value="AdoMet_MTases"/>
    <property type="match status" value="1"/>
</dbReference>
<dbReference type="GO" id="GO:0008168">
    <property type="term" value="F:methyltransferase activity"/>
    <property type="evidence" value="ECO:0007669"/>
    <property type="project" value="UniProtKB-KW"/>
</dbReference>
<dbReference type="AlphaFoldDB" id="A0A895YD61"/>
<reference evidence="1" key="1">
    <citation type="submission" date="2021-02" db="EMBL/GenBank/DDBJ databases">
        <title>Natrosporangium hydrolyticum gen. nov., sp. nov, a haloalkaliphilic actinobacterium from a soda solonchak soil.</title>
        <authorList>
            <person name="Sorokin D.Y."/>
            <person name="Khijniak T.V."/>
            <person name="Zakharycheva A.P."/>
            <person name="Boueva O.V."/>
            <person name="Ariskina E.V."/>
            <person name="Hahnke R.L."/>
            <person name="Bunk B."/>
            <person name="Sproer C."/>
            <person name="Schumann P."/>
            <person name="Evtushenko L.I."/>
            <person name="Kublanov I.V."/>
        </authorList>
    </citation>
    <scope>NUCLEOTIDE SEQUENCE</scope>
    <source>
        <strain evidence="1">DSM 106523</strain>
    </source>
</reference>
<keyword evidence="1" id="KW-0808">Transferase</keyword>
<gene>
    <name evidence="1" type="ORF">JQS43_17440</name>
</gene>
<dbReference type="InterPro" id="IPR029063">
    <property type="entry name" value="SAM-dependent_MTases_sf"/>
</dbReference>
<protein>
    <submittedName>
        <fullName evidence="1">Class I SAM-dependent methyltransferase</fullName>
    </submittedName>
</protein>
<dbReference type="Proteomes" id="UP000662857">
    <property type="component" value="Chromosome"/>
</dbReference>
<name>A0A895YD61_9ACTN</name>
<proteinExistence type="predicted"/>
<dbReference type="EMBL" id="CP070499">
    <property type="protein sequence ID" value="QSB13393.1"/>
    <property type="molecule type" value="Genomic_DNA"/>
</dbReference>
<organism evidence="1 2">
    <name type="scientific">Natronosporangium hydrolyticum</name>
    <dbReference type="NCBI Taxonomy" id="2811111"/>
    <lineage>
        <taxon>Bacteria</taxon>
        <taxon>Bacillati</taxon>
        <taxon>Actinomycetota</taxon>
        <taxon>Actinomycetes</taxon>
        <taxon>Micromonosporales</taxon>
        <taxon>Micromonosporaceae</taxon>
        <taxon>Natronosporangium</taxon>
    </lineage>
</organism>
<dbReference type="RefSeq" id="WP_239675474.1">
    <property type="nucleotide sequence ID" value="NZ_CP070499.1"/>
</dbReference>
<dbReference type="Pfam" id="PF02353">
    <property type="entry name" value="CMAS"/>
    <property type="match status" value="1"/>
</dbReference>
<evidence type="ECO:0000313" key="1">
    <source>
        <dbReference type="EMBL" id="QSB13393.1"/>
    </source>
</evidence>
<accession>A0A895YD61</accession>
<dbReference type="GO" id="GO:0032259">
    <property type="term" value="P:methylation"/>
    <property type="evidence" value="ECO:0007669"/>
    <property type="project" value="UniProtKB-KW"/>
</dbReference>
<dbReference type="PANTHER" id="PTHR44742:SF2">
    <property type="entry name" value="24-METHYLENESTEROL C-METHYLTRANSFERASE 2"/>
    <property type="match status" value="1"/>
</dbReference>
<sequence>MRPTPDEAADTVNRLVLERLQGHLPPDGGRLLDLGCGVGATMVRLAQATQAQVTGVTISRVQAEVGEKRLATAGVADRCEIICLDFAELPTEPRYHAMVGIESIVHSPSVADLVMTLASRLHPGGRLILCDDWATDKDRGVAARERCLAQFRAGWRIGSLHTVAEFAGLAERAGLRLREDLDLTSYLRLGRPRDRLVNVALGAVRALPRVRDRVVDIPFWANMIGGSALQQGLSRRWLEYRLLLLERV</sequence>
<dbReference type="SUPFAM" id="SSF53335">
    <property type="entry name" value="S-adenosyl-L-methionine-dependent methyltransferases"/>
    <property type="match status" value="1"/>
</dbReference>